<dbReference type="EMBL" id="BARW01038652">
    <property type="protein sequence ID" value="GAJ24014.1"/>
    <property type="molecule type" value="Genomic_DNA"/>
</dbReference>
<dbReference type="InterPro" id="IPR019480">
    <property type="entry name" value="Dihydroorotate_DH_Fe-S-bd"/>
</dbReference>
<dbReference type="InterPro" id="IPR039261">
    <property type="entry name" value="FNR_nucleotide-bd"/>
</dbReference>
<accession>X1V2V6</accession>
<reference evidence="2" key="1">
    <citation type="journal article" date="2014" name="Front. Microbiol.">
        <title>High frequency of phylogenetically diverse reductive dehalogenase-homologous genes in deep subseafloor sedimentary metagenomes.</title>
        <authorList>
            <person name="Kawai M."/>
            <person name="Futagami T."/>
            <person name="Toyoda A."/>
            <person name="Takaki Y."/>
            <person name="Nishi S."/>
            <person name="Hori S."/>
            <person name="Arai W."/>
            <person name="Tsubouchi T."/>
            <person name="Morono Y."/>
            <person name="Uchiyama I."/>
            <person name="Ito T."/>
            <person name="Fujiyama A."/>
            <person name="Inagaki F."/>
            <person name="Takami H."/>
        </authorList>
    </citation>
    <scope>NUCLEOTIDE SEQUENCE</scope>
    <source>
        <strain evidence="2">Expedition CK06-06</strain>
    </source>
</reference>
<dbReference type="InterPro" id="IPR050353">
    <property type="entry name" value="PyrK_electron_transfer"/>
</dbReference>
<gene>
    <name evidence="2" type="ORF">S12H4_59238</name>
</gene>
<evidence type="ECO:0000259" key="1">
    <source>
        <dbReference type="Pfam" id="PF10418"/>
    </source>
</evidence>
<organism evidence="2">
    <name type="scientific">marine sediment metagenome</name>
    <dbReference type="NCBI Taxonomy" id="412755"/>
    <lineage>
        <taxon>unclassified sequences</taxon>
        <taxon>metagenomes</taxon>
        <taxon>ecological metagenomes</taxon>
    </lineage>
</organism>
<feature type="domain" description="Dihydroorotate dehydrogenase electron transfer subunit iron-sulphur cluster binding" evidence="1">
    <location>
        <begin position="33"/>
        <end position="64"/>
    </location>
</feature>
<feature type="non-terminal residue" evidence="2">
    <location>
        <position position="1"/>
    </location>
</feature>
<dbReference type="PANTHER" id="PTHR43513:SF1">
    <property type="entry name" value="ANAEROBIC SULFITE REDUCTASE SUBUNIT B"/>
    <property type="match status" value="1"/>
</dbReference>
<dbReference type="PANTHER" id="PTHR43513">
    <property type="entry name" value="DIHYDROOROTATE DEHYDROGENASE B (NAD(+)), ELECTRON TRANSFER SUBUNIT"/>
    <property type="match status" value="1"/>
</dbReference>
<comment type="caution">
    <text evidence="2">The sequence shown here is derived from an EMBL/GenBank/DDBJ whole genome shotgun (WGS) entry which is preliminary data.</text>
</comment>
<dbReference type="SUPFAM" id="SSF52343">
    <property type="entry name" value="Ferredoxin reductase-like, C-terminal NADP-linked domain"/>
    <property type="match status" value="1"/>
</dbReference>
<dbReference type="Pfam" id="PF10418">
    <property type="entry name" value="DHODB_Fe-S_bind"/>
    <property type="match status" value="1"/>
</dbReference>
<protein>
    <recommendedName>
        <fullName evidence="1">Dihydroorotate dehydrogenase electron transfer subunit iron-sulphur cluster binding domain-containing protein</fullName>
    </recommendedName>
</protein>
<name>X1V2V6_9ZZZZ</name>
<proteinExistence type="predicted"/>
<evidence type="ECO:0000313" key="2">
    <source>
        <dbReference type="EMBL" id="GAJ24014.1"/>
    </source>
</evidence>
<dbReference type="AlphaFoldDB" id="X1V2V6"/>
<sequence length="72" mass="8273">YAAVCGPPIMYKFVLKKLLEKDFSKDRILMSLERKMKCGVGKCGHCMIGYKYTCIDGPIFSYWDAINLPEMI</sequence>